<organism evidence="7 8">
    <name type="scientific">Nocardia speluncae</name>
    <dbReference type="NCBI Taxonomy" id="419477"/>
    <lineage>
        <taxon>Bacteria</taxon>
        <taxon>Bacillati</taxon>
        <taxon>Actinomycetota</taxon>
        <taxon>Actinomycetes</taxon>
        <taxon>Mycobacteriales</taxon>
        <taxon>Nocardiaceae</taxon>
        <taxon>Nocardia</taxon>
    </lineage>
</organism>
<keyword evidence="4" id="KW-0503">Monooxygenase</keyword>
<dbReference type="InterPro" id="IPR051260">
    <property type="entry name" value="Diverse_substr_monoxygenases"/>
</dbReference>
<feature type="compositionally biased region" description="Basic and acidic residues" evidence="5">
    <location>
        <begin position="262"/>
        <end position="272"/>
    </location>
</feature>
<reference evidence="7 8" key="1">
    <citation type="submission" date="2020-04" db="EMBL/GenBank/DDBJ databases">
        <title>MicrobeNet Type strains.</title>
        <authorList>
            <person name="Nicholson A.C."/>
        </authorList>
    </citation>
    <scope>NUCLEOTIDE SEQUENCE [LARGE SCALE GENOMIC DNA]</scope>
    <source>
        <strain evidence="7 8">DSM 45078</strain>
    </source>
</reference>
<evidence type="ECO:0000256" key="1">
    <source>
        <dbReference type="ARBA" id="ARBA00022630"/>
    </source>
</evidence>
<dbReference type="InterPro" id="IPR036661">
    <property type="entry name" value="Luciferase-like_sf"/>
</dbReference>
<evidence type="ECO:0000259" key="6">
    <source>
        <dbReference type="Pfam" id="PF00296"/>
    </source>
</evidence>
<dbReference type="Pfam" id="PF00296">
    <property type="entry name" value="Bac_luciferase"/>
    <property type="match status" value="1"/>
</dbReference>
<gene>
    <name evidence="7" type="ORF">HGA13_10575</name>
</gene>
<evidence type="ECO:0000256" key="5">
    <source>
        <dbReference type="SAM" id="MobiDB-lite"/>
    </source>
</evidence>
<evidence type="ECO:0000256" key="2">
    <source>
        <dbReference type="ARBA" id="ARBA00022643"/>
    </source>
</evidence>
<name>A0A846XDR0_9NOCA</name>
<dbReference type="Proteomes" id="UP000565715">
    <property type="component" value="Unassembled WGS sequence"/>
</dbReference>
<keyword evidence="3" id="KW-0560">Oxidoreductase</keyword>
<dbReference type="PANTHER" id="PTHR30011">
    <property type="entry name" value="ALKANESULFONATE MONOOXYGENASE-RELATED"/>
    <property type="match status" value="1"/>
</dbReference>
<dbReference type="InterPro" id="IPR011251">
    <property type="entry name" value="Luciferase-like_dom"/>
</dbReference>
<accession>A0A846XDR0</accession>
<feature type="region of interest" description="Disordered" evidence="5">
    <location>
        <begin position="128"/>
        <end position="156"/>
    </location>
</feature>
<feature type="compositionally biased region" description="Basic and acidic residues" evidence="5">
    <location>
        <begin position="284"/>
        <end position="293"/>
    </location>
</feature>
<protein>
    <submittedName>
        <fullName evidence="7">LLM class flavin-dependent oxidoreductase</fullName>
    </submittedName>
</protein>
<evidence type="ECO:0000256" key="4">
    <source>
        <dbReference type="ARBA" id="ARBA00023033"/>
    </source>
</evidence>
<sequence length="395" mass="42180">MPEECRSPRPDARARLTVAAEVYGLGVGPAAWRRGPRTNEAVLEAIEEAAAHLDTAGADYLVVADSLTSRFAPDIDSVRPDALLVASGLVTRTRQLGLIPAIGLPATEPFHVSRAVATLDILSGGRGGWHPVAPEDDPLVDRSRPGAEPGGPSVNNDRYAEHIAVTRALATSWEPDAILWDTRAGRFLDAARIHTLEPLGEHFPVIGPSPTPRPPRGGLYTVVDATAQEVSLAARWADEAIVRAESPAEAAAVATALRRSLNEHDARHHESSTRPGQGPRRFRERSGRPERDAPPWTANPPGRRRDIPLRIAVRPYLADTAGQARELQVADCVLPAATRAIPVVGTAGEIVAQLERLAADLATPRILLSLPDTRGAAQLWHRLAAAGLPTGRIPA</sequence>
<keyword evidence="1" id="KW-0285">Flavoprotein</keyword>
<dbReference type="Gene3D" id="3.20.20.30">
    <property type="entry name" value="Luciferase-like domain"/>
    <property type="match status" value="1"/>
</dbReference>
<dbReference type="SUPFAM" id="SSF51679">
    <property type="entry name" value="Bacterial luciferase-like"/>
    <property type="match status" value="1"/>
</dbReference>
<dbReference type="GO" id="GO:0016705">
    <property type="term" value="F:oxidoreductase activity, acting on paired donors, with incorporation or reduction of molecular oxygen"/>
    <property type="evidence" value="ECO:0007669"/>
    <property type="project" value="InterPro"/>
</dbReference>
<evidence type="ECO:0000313" key="7">
    <source>
        <dbReference type="EMBL" id="NKY33515.1"/>
    </source>
</evidence>
<evidence type="ECO:0000256" key="3">
    <source>
        <dbReference type="ARBA" id="ARBA00023002"/>
    </source>
</evidence>
<feature type="region of interest" description="Disordered" evidence="5">
    <location>
        <begin position="262"/>
        <end position="304"/>
    </location>
</feature>
<evidence type="ECO:0000313" key="8">
    <source>
        <dbReference type="Proteomes" id="UP000565715"/>
    </source>
</evidence>
<proteinExistence type="predicted"/>
<dbReference type="AlphaFoldDB" id="A0A846XDR0"/>
<dbReference type="PANTHER" id="PTHR30011:SF16">
    <property type="entry name" value="C2H2 FINGER DOMAIN TRANSCRIPTION FACTOR (EUROFUNG)-RELATED"/>
    <property type="match status" value="1"/>
</dbReference>
<keyword evidence="2" id="KW-0288">FMN</keyword>
<dbReference type="GO" id="GO:0004497">
    <property type="term" value="F:monooxygenase activity"/>
    <property type="evidence" value="ECO:0007669"/>
    <property type="project" value="UniProtKB-KW"/>
</dbReference>
<keyword evidence="8" id="KW-1185">Reference proteome</keyword>
<feature type="domain" description="Luciferase-like" evidence="6">
    <location>
        <begin position="36"/>
        <end position="293"/>
    </location>
</feature>
<dbReference type="EMBL" id="JAAXOO010000002">
    <property type="protein sequence ID" value="NKY33515.1"/>
    <property type="molecule type" value="Genomic_DNA"/>
</dbReference>
<dbReference type="RefSeq" id="WP_068039755.1">
    <property type="nucleotide sequence ID" value="NZ_JAAXOO010000002.1"/>
</dbReference>
<comment type="caution">
    <text evidence="7">The sequence shown here is derived from an EMBL/GenBank/DDBJ whole genome shotgun (WGS) entry which is preliminary data.</text>
</comment>